<evidence type="ECO:0000313" key="3">
    <source>
        <dbReference type="EMBL" id="WOT03387.1"/>
    </source>
</evidence>
<proteinExistence type="predicted"/>
<name>A0AAF0YSI7_9CORY</name>
<dbReference type="GO" id="GO:0003676">
    <property type="term" value="F:nucleic acid binding"/>
    <property type="evidence" value="ECO:0007669"/>
    <property type="project" value="InterPro"/>
</dbReference>
<keyword evidence="3" id="KW-0378">Hydrolase</keyword>
<feature type="region of interest" description="Disordered" evidence="1">
    <location>
        <begin position="52"/>
        <end position="72"/>
    </location>
</feature>
<organism evidence="3 4">
    <name type="scientific">Corynebacterium pyruviciproducens</name>
    <dbReference type="NCBI Taxonomy" id="598660"/>
    <lineage>
        <taxon>Bacteria</taxon>
        <taxon>Bacillati</taxon>
        <taxon>Actinomycetota</taxon>
        <taxon>Actinomycetes</taxon>
        <taxon>Mycobacteriales</taxon>
        <taxon>Corynebacteriaceae</taxon>
        <taxon>Corynebacterium</taxon>
    </lineage>
</organism>
<dbReference type="AlphaFoldDB" id="A0AAF0YSI7"/>
<dbReference type="SUPFAM" id="SSF48695">
    <property type="entry name" value="Multiheme cytochromes"/>
    <property type="match status" value="1"/>
</dbReference>
<accession>A0AAF0YSI7</accession>
<dbReference type="Gene3D" id="1.10.30.50">
    <property type="match status" value="1"/>
</dbReference>
<reference evidence="3" key="2">
    <citation type="submission" date="2023-10" db="EMBL/GenBank/DDBJ databases">
        <authorList>
            <person name="Choi B."/>
        </authorList>
    </citation>
    <scope>NUCLEOTIDE SEQUENCE</scope>
    <source>
        <strain evidence="3">UMB0763</strain>
    </source>
</reference>
<dbReference type="Proteomes" id="UP000234560">
    <property type="component" value="Chromosome"/>
</dbReference>
<sequence length="72" mass="8203">MLARDGYVCQICHSSVATEVDHIIHGDNHDLSNLQGVCSACHRRKTQAEAAEAQRRRLARRYRPVERHPGVR</sequence>
<evidence type="ECO:0000313" key="4">
    <source>
        <dbReference type="Proteomes" id="UP000234560"/>
    </source>
</evidence>
<evidence type="ECO:0000256" key="1">
    <source>
        <dbReference type="SAM" id="MobiDB-lite"/>
    </source>
</evidence>
<evidence type="ECO:0000259" key="2">
    <source>
        <dbReference type="SMART" id="SM00507"/>
    </source>
</evidence>
<dbReference type="EMBL" id="CP136958">
    <property type="protein sequence ID" value="WOT03387.1"/>
    <property type="molecule type" value="Genomic_DNA"/>
</dbReference>
<dbReference type="CDD" id="cd00085">
    <property type="entry name" value="HNHc"/>
    <property type="match status" value="1"/>
</dbReference>
<dbReference type="Pfam" id="PF01844">
    <property type="entry name" value="HNH"/>
    <property type="match status" value="1"/>
</dbReference>
<gene>
    <name evidence="3" type="ORF">CYJ47_06440</name>
</gene>
<dbReference type="SMART" id="SM00507">
    <property type="entry name" value="HNHc"/>
    <property type="match status" value="1"/>
</dbReference>
<dbReference type="KEGG" id="cpyr:CYJ47_06440"/>
<dbReference type="InterPro" id="IPR036280">
    <property type="entry name" value="Multihaem_cyt_sf"/>
</dbReference>
<dbReference type="InterPro" id="IPR003615">
    <property type="entry name" value="HNH_nuc"/>
</dbReference>
<keyword evidence="3" id="KW-0540">Nuclease</keyword>
<feature type="domain" description="HNH nuclease" evidence="2">
    <location>
        <begin position="1"/>
        <end position="43"/>
    </location>
</feature>
<dbReference type="InterPro" id="IPR002711">
    <property type="entry name" value="HNH"/>
</dbReference>
<dbReference type="GO" id="GO:0008270">
    <property type="term" value="F:zinc ion binding"/>
    <property type="evidence" value="ECO:0007669"/>
    <property type="project" value="InterPro"/>
</dbReference>
<dbReference type="RefSeq" id="WP_257877892.1">
    <property type="nucleotide sequence ID" value="NZ_CP136958.1"/>
</dbReference>
<dbReference type="GO" id="GO:0004519">
    <property type="term" value="F:endonuclease activity"/>
    <property type="evidence" value="ECO:0007669"/>
    <property type="project" value="UniProtKB-KW"/>
</dbReference>
<keyword evidence="3" id="KW-0255">Endonuclease</keyword>
<feature type="compositionally biased region" description="Basic and acidic residues" evidence="1">
    <location>
        <begin position="63"/>
        <end position="72"/>
    </location>
</feature>
<protein>
    <submittedName>
        <fullName evidence="3">HNH endonuclease</fullName>
    </submittedName>
</protein>
<reference evidence="3" key="1">
    <citation type="submission" date="2017-12" db="EMBL/GenBank/DDBJ databases">
        <authorList>
            <person name="Thomas-White K."/>
            <person name="Wolfe A.J."/>
        </authorList>
    </citation>
    <scope>NUCLEOTIDE SEQUENCE</scope>
    <source>
        <strain evidence="3">UMB0763</strain>
    </source>
</reference>